<keyword evidence="1" id="KW-0472">Membrane</keyword>
<evidence type="ECO:0000313" key="3">
    <source>
        <dbReference type="EMBL" id="UYP45835.1"/>
    </source>
</evidence>
<gene>
    <name evidence="3" type="ORF">NEF87_002120</name>
</gene>
<proteinExistence type="predicted"/>
<dbReference type="Proteomes" id="UP001208689">
    <property type="component" value="Chromosome"/>
</dbReference>
<keyword evidence="1" id="KW-1133">Transmembrane helix</keyword>
<evidence type="ECO:0000256" key="1">
    <source>
        <dbReference type="SAM" id="Phobius"/>
    </source>
</evidence>
<organism evidence="3 4">
    <name type="scientific">Candidatus Lokiarchaeum ossiferum</name>
    <dbReference type="NCBI Taxonomy" id="2951803"/>
    <lineage>
        <taxon>Archaea</taxon>
        <taxon>Promethearchaeati</taxon>
        <taxon>Promethearchaeota</taxon>
        <taxon>Promethearchaeia</taxon>
        <taxon>Promethearchaeales</taxon>
        <taxon>Promethearchaeaceae</taxon>
        <taxon>Candidatus Lokiarchaeum</taxon>
    </lineage>
</organism>
<dbReference type="EMBL" id="CP104013">
    <property type="protein sequence ID" value="UYP45835.1"/>
    <property type="molecule type" value="Genomic_DNA"/>
</dbReference>
<reference evidence="3" key="1">
    <citation type="submission" date="2022-09" db="EMBL/GenBank/DDBJ databases">
        <title>Actin cytoskeleton and complex cell architecture in an #Asgard archaeon.</title>
        <authorList>
            <person name="Ponce Toledo R.I."/>
            <person name="Schleper C."/>
            <person name="Rodrigues Oliveira T."/>
            <person name="Wollweber F."/>
            <person name="Xu J."/>
            <person name="Rittmann S."/>
            <person name="Klingl A."/>
            <person name="Pilhofer M."/>
        </authorList>
    </citation>
    <scope>NUCLEOTIDE SEQUENCE</scope>
    <source>
        <strain evidence="3">B-35</strain>
    </source>
</reference>
<name>A0ABY6HQQ2_9ARCH</name>
<protein>
    <recommendedName>
        <fullName evidence="2">B box-type domain-containing protein</fullName>
    </recommendedName>
</protein>
<keyword evidence="1" id="KW-0812">Transmembrane</keyword>
<feature type="domain" description="B box-type" evidence="2">
    <location>
        <begin position="1"/>
        <end position="50"/>
    </location>
</feature>
<accession>A0ABY6HQQ2</accession>
<evidence type="ECO:0000259" key="2">
    <source>
        <dbReference type="PROSITE" id="PS50119"/>
    </source>
</evidence>
<dbReference type="InterPro" id="IPR000315">
    <property type="entry name" value="Znf_B-box"/>
</dbReference>
<keyword evidence="4" id="KW-1185">Reference proteome</keyword>
<sequence length="220" mass="24363">MSKILCHYHTDQEAEITCAKCNKPICPECNHSGNCTICHLTTSSYVKTTIGFIGSTLFFLPFFGGAAMLIAAIINSGFFWFLILFSIAWIGGVAVGYVSILASFFNSILSIRKERQARKHFANQVGVDKKGNRIHPYYRSAPTSAIPSEICFENFTENQQKCTNLTINSTRSASIEPLKSISLILSNGQVFCYKCGKILPSDAQYCLQCGVPLNYSRLLN</sequence>
<evidence type="ECO:0000313" key="4">
    <source>
        <dbReference type="Proteomes" id="UP001208689"/>
    </source>
</evidence>
<dbReference type="PROSITE" id="PS50119">
    <property type="entry name" value="ZF_BBOX"/>
    <property type="match status" value="1"/>
</dbReference>
<feature type="transmembrane region" description="Helical" evidence="1">
    <location>
        <begin position="50"/>
        <end position="74"/>
    </location>
</feature>
<feature type="transmembrane region" description="Helical" evidence="1">
    <location>
        <begin position="80"/>
        <end position="109"/>
    </location>
</feature>